<accession>A0A346FD73</accession>
<dbReference type="RefSeq" id="YP_009807821.1">
    <property type="nucleotide sequence ID" value="NC_048028.1"/>
</dbReference>
<reference evidence="2 3" key="1">
    <citation type="submission" date="2018-06" db="EMBL/GenBank/DDBJ databases">
        <authorList>
            <person name="DeCurzio J.M."/>
            <person name="Delesalle V.A."/>
            <person name="Garlena R.A."/>
            <person name="Russell D.A."/>
            <person name="Pope W.H."/>
            <person name="Jacobs-Sera D."/>
            <person name="Hatfull G.F."/>
        </authorList>
    </citation>
    <scope>NUCLEOTIDE SEQUENCE [LARGE SCALE GENOMIC DNA]</scope>
</reference>
<evidence type="ECO:0000256" key="1">
    <source>
        <dbReference type="SAM" id="MobiDB-lite"/>
    </source>
</evidence>
<gene>
    <name evidence="2" type="primary">125</name>
    <name evidence="2" type="ORF">SEA_RONALDO_125</name>
</gene>
<name>A0A346FD73_9CAUD</name>
<evidence type="ECO:0000313" key="3">
    <source>
        <dbReference type="Proteomes" id="UP000258385"/>
    </source>
</evidence>
<sequence length="69" mass="7205">MNGLSVFGSSPTVATTRPCSPIGRGTRSRDETIAANLITPNPTRQIDCRAYTLNNAGSNPAPGTKAFVL</sequence>
<protein>
    <submittedName>
        <fullName evidence="2">Uncharacterized protein</fullName>
    </submittedName>
</protein>
<dbReference type="EMBL" id="MH479925">
    <property type="protein sequence ID" value="AXN53687.1"/>
    <property type="molecule type" value="Genomic_DNA"/>
</dbReference>
<dbReference type="KEGG" id="vg:54998705"/>
<evidence type="ECO:0000313" key="2">
    <source>
        <dbReference type="EMBL" id="AXN53687.1"/>
    </source>
</evidence>
<dbReference type="Proteomes" id="UP000258385">
    <property type="component" value="Segment"/>
</dbReference>
<feature type="compositionally biased region" description="Polar residues" evidence="1">
    <location>
        <begin position="7"/>
        <end position="18"/>
    </location>
</feature>
<proteinExistence type="predicted"/>
<dbReference type="GeneID" id="54998705"/>
<keyword evidence="3" id="KW-1185">Reference proteome</keyword>
<organism evidence="2 3">
    <name type="scientific">Gordonia phage Ronaldo</name>
    <dbReference type="NCBI Taxonomy" id="2250397"/>
    <lineage>
        <taxon>Viruses</taxon>
        <taxon>Duplodnaviria</taxon>
        <taxon>Heunggongvirae</taxon>
        <taxon>Uroviricota</taxon>
        <taxon>Caudoviricetes</taxon>
        <taxon>Ronaldovirus</taxon>
        <taxon>Ronaldovirus ronaldo</taxon>
    </lineage>
</organism>
<feature type="region of interest" description="Disordered" evidence="1">
    <location>
        <begin position="1"/>
        <end position="27"/>
    </location>
</feature>